<proteinExistence type="predicted"/>
<organism evidence="3 4">
    <name type="scientific">Seminavis robusta</name>
    <dbReference type="NCBI Taxonomy" id="568900"/>
    <lineage>
        <taxon>Eukaryota</taxon>
        <taxon>Sar</taxon>
        <taxon>Stramenopiles</taxon>
        <taxon>Ochrophyta</taxon>
        <taxon>Bacillariophyta</taxon>
        <taxon>Bacillariophyceae</taxon>
        <taxon>Bacillariophycidae</taxon>
        <taxon>Naviculales</taxon>
        <taxon>Naviculaceae</taxon>
        <taxon>Seminavis</taxon>
    </lineage>
</organism>
<keyword evidence="4" id="KW-1185">Reference proteome</keyword>
<reference evidence="3" key="1">
    <citation type="submission" date="2020-06" db="EMBL/GenBank/DDBJ databases">
        <authorList>
            <consortium name="Plant Systems Biology data submission"/>
        </authorList>
    </citation>
    <scope>NUCLEOTIDE SEQUENCE</scope>
    <source>
        <strain evidence="3">D6</strain>
    </source>
</reference>
<evidence type="ECO:0000313" key="4">
    <source>
        <dbReference type="Proteomes" id="UP001153069"/>
    </source>
</evidence>
<accession>A0A9N8EQN8</accession>
<dbReference type="AlphaFoldDB" id="A0A9N8EQN8"/>
<dbReference type="Proteomes" id="UP001153069">
    <property type="component" value="Unassembled WGS sequence"/>
</dbReference>
<name>A0A9N8EQN8_9STRA</name>
<evidence type="ECO:0000256" key="2">
    <source>
        <dbReference type="SAM" id="Phobius"/>
    </source>
</evidence>
<evidence type="ECO:0000256" key="1">
    <source>
        <dbReference type="SAM" id="MobiDB-lite"/>
    </source>
</evidence>
<sequence>MAAQQQPPVQYACNVAIPARLWHVVVALVLCVGFLLVDVQQIFHTLGFFEEQKTNSDSSNGNQSASDLLTRMELFLEERVQMEKRQMVDYGNYFQNLFFDANASNGINNTTNASTLRKIRGKLSFFNPENPTGLVGWNSLKDRLKQKVLTAQLNDQQRSNKKTKDPNNNSTASELVKFVFAIAGHSSSAGHGNFERDSYGAVMDRVVAPLFSALGVQLETRSYGMSGKPSAPEMALCQEAILGTDVDVVLWDYALTDNGKVFQLPYWIARAISRKSPPIVLVHHSVGDRYKPVIAELYANHPHLPLMVGNATVVGQVEAAVPDSLQVDGNVSPLPPLLQFLRCGQSLERNVFCKDYKFNRQICPDRYWMMDWHPGYKRLALWGHLLALFLADAMDEAIYELQNEMKATMNRGSESSVLQLLLQQLDRKWHEQNRNMVKDSASSQPLLNFKGIPLDQQLNLEGNNRKVKTKDVILWFYHSRNICRTMRLPSQQRYKGISTGYPFPSIYFKNHHNSSSVAVAPEEGLEHEVIVATFGSTTARRQDVDSNDALPLELGYDALARRSQRSCTSDITNRDFSDYMYATDQWRYAVLPSQAEREEYLAIDNTAGGNDGGHQEQRFHQLRGIILACPLQCKRQTKACYGDEIGKEHWNDYLQWHVNDVSKGISMIPFLGGECAVLRHSQPRTMGSNVIFPPRKDGTFEIRVRIKPHQEPEGPKILQLSSIVLI</sequence>
<feature type="transmembrane region" description="Helical" evidence="2">
    <location>
        <begin position="21"/>
        <end position="43"/>
    </location>
</feature>
<gene>
    <name evidence="3" type="ORF">SEMRO_1425_G271510.1</name>
</gene>
<protein>
    <submittedName>
        <fullName evidence="3">Uncharacterized protein</fullName>
    </submittedName>
</protein>
<feature type="region of interest" description="Disordered" evidence="1">
    <location>
        <begin position="151"/>
        <end position="170"/>
    </location>
</feature>
<dbReference type="EMBL" id="CAICTM010001423">
    <property type="protein sequence ID" value="CAB9523504.1"/>
    <property type="molecule type" value="Genomic_DNA"/>
</dbReference>
<keyword evidence="2" id="KW-0472">Membrane</keyword>
<keyword evidence="2" id="KW-0812">Transmembrane</keyword>
<comment type="caution">
    <text evidence="3">The sequence shown here is derived from an EMBL/GenBank/DDBJ whole genome shotgun (WGS) entry which is preliminary data.</text>
</comment>
<evidence type="ECO:0000313" key="3">
    <source>
        <dbReference type="EMBL" id="CAB9523504.1"/>
    </source>
</evidence>
<keyword evidence="2" id="KW-1133">Transmembrane helix</keyword>